<protein>
    <submittedName>
        <fullName evidence="1">Uncharacterized protein</fullName>
    </submittedName>
</protein>
<evidence type="ECO:0000313" key="2">
    <source>
        <dbReference type="Proteomes" id="UP000248329"/>
    </source>
</evidence>
<dbReference type="EMBL" id="PQXF01000019">
    <property type="protein sequence ID" value="PXF60029.1"/>
    <property type="molecule type" value="Genomic_DNA"/>
</dbReference>
<comment type="caution">
    <text evidence="1">The sequence shown here is derived from an EMBL/GenBank/DDBJ whole genome shotgun (WGS) entry which is preliminary data.</text>
</comment>
<name>A0AC61L1S2_9EURY</name>
<reference evidence="1" key="1">
    <citation type="submission" date="2018-01" db="EMBL/GenBank/DDBJ databases">
        <authorList>
            <person name="Krukenberg V."/>
        </authorList>
    </citation>
    <scope>NUCLEOTIDE SEQUENCE</scope>
    <source>
        <strain evidence="1">E20ANME2</strain>
    </source>
</reference>
<gene>
    <name evidence="1" type="ORF">C4B59_09930</name>
</gene>
<dbReference type="Proteomes" id="UP000248329">
    <property type="component" value="Unassembled WGS sequence"/>
</dbReference>
<sequence>MLLFIAVILICTPATATEMVAADQQYNLGEGEVLEDDLIVAGGTIMIDGDVFGDLIAAGGDIEVAGRVDDDAWITGGSLIIDGEIGDDLRAVGGAIHLRGSVADNAMIAGGTIAASSNSAVGGDLDVAGGSIEITGHVGRDLSCGGGSVVLGGAVDGNATIFADDIRILQSARIQGDLEYTSDKEIEIPAGTVMGDVVYKRSEKKVEDIYSKITSSIISFLSILLIGLLMVRFAGNTTIRVSDTIATHILKSLGSGVLLLIAIPLIALILMITLIGLPLGLIVLFAYIVILYISKIFVGLAIGRRTVTYAKKEISSPYWHLVVGLIVIAFATKLPLVGFLISLIVILVGLGALVMTWKSMSDESKGA</sequence>
<organism evidence="1 2">
    <name type="scientific">Candidatus Methanogaster sp</name>
    <dbReference type="NCBI Taxonomy" id="3386292"/>
    <lineage>
        <taxon>Archaea</taxon>
        <taxon>Methanobacteriati</taxon>
        <taxon>Methanobacteriota</taxon>
        <taxon>Stenosarchaea group</taxon>
        <taxon>Methanomicrobia</taxon>
        <taxon>Methanosarcinales</taxon>
        <taxon>ANME-2 cluster</taxon>
        <taxon>Candidatus Methanogasteraceae</taxon>
        <taxon>Candidatus Methanogaster</taxon>
    </lineage>
</organism>
<proteinExistence type="predicted"/>
<evidence type="ECO:0000313" key="1">
    <source>
        <dbReference type="EMBL" id="PXF60029.1"/>
    </source>
</evidence>
<accession>A0AC61L1S2</accession>